<keyword evidence="4" id="KW-1185">Reference proteome</keyword>
<dbReference type="PANTHER" id="PTHR13847:SF281">
    <property type="entry name" value="FAD DEPENDENT OXIDOREDUCTASE DOMAIN-CONTAINING PROTEIN"/>
    <property type="match status" value="1"/>
</dbReference>
<protein>
    <submittedName>
        <fullName evidence="3">Glycine/D-amino acid oxidase</fullName>
    </submittedName>
</protein>
<dbReference type="GO" id="GO:0016491">
    <property type="term" value="F:oxidoreductase activity"/>
    <property type="evidence" value="ECO:0007669"/>
    <property type="project" value="UniProtKB-KW"/>
</dbReference>
<reference evidence="3 4" key="1">
    <citation type="submission" date="2016-10" db="EMBL/GenBank/DDBJ databases">
        <authorList>
            <person name="de Groot N.N."/>
        </authorList>
    </citation>
    <scope>NUCLEOTIDE SEQUENCE [LARGE SCALE GENOMIC DNA]</scope>
    <source>
        <strain evidence="3 4">A52C2</strain>
    </source>
</reference>
<gene>
    <name evidence="3" type="ORF">SAMN05216548_10390</name>
</gene>
<evidence type="ECO:0000259" key="2">
    <source>
        <dbReference type="Pfam" id="PF01266"/>
    </source>
</evidence>
<dbReference type="RefSeq" id="WP_092495712.1">
    <property type="nucleotide sequence ID" value="NZ_FOFG01000003.1"/>
</dbReference>
<dbReference type="GO" id="GO:0005737">
    <property type="term" value="C:cytoplasm"/>
    <property type="evidence" value="ECO:0007669"/>
    <property type="project" value="TreeGrafter"/>
</dbReference>
<accession>A0A1H9E7E1</accession>
<dbReference type="Gene3D" id="3.30.9.10">
    <property type="entry name" value="D-Amino Acid Oxidase, subunit A, domain 2"/>
    <property type="match status" value="1"/>
</dbReference>
<evidence type="ECO:0000313" key="4">
    <source>
        <dbReference type="Proteomes" id="UP000199647"/>
    </source>
</evidence>
<dbReference type="STRING" id="1855383.SAMN05216548_10390"/>
<sequence length="432" mass="46125">MGIETFDRSLWSALTPALDAGPSLQGDHDTDVLVVGAGFLGLSTALHLAEAGVRVTVLEAEQPGFGASGRNTGFVVPSLKTAFGPADVRDALGETGDRLTELVGSSGNLVFDLIRRLGIECSAEQTGWLQPAHTGAVMKVLEQRQADWLALGRGVDILTPEETAEMVGTPGYHGALLDRTGGQINPLAYARGLAAVARRLGANLFWKSRVTKLQRNGGRWLAETAAGGVRADRVILTTNALVGGLVPEVEASMIPVRVHQVATAPLSPELGATILPMRTPVADTRRHTFAVRWSPDGRLVTGGLVLPGPANLRRATRIFSRRLERAFPMLGQVRIDHVWNGVIAATLDSLPRFMSVEPGLDAVIGCNGRGVALTTALGRDIARLHTGEIDISAFPLPHKAPTPVPARAITRHGPSFWLPWSDFRDRLDGRRG</sequence>
<evidence type="ECO:0000313" key="3">
    <source>
        <dbReference type="EMBL" id="SEQ21674.1"/>
    </source>
</evidence>
<feature type="domain" description="FAD dependent oxidoreductase" evidence="2">
    <location>
        <begin position="31"/>
        <end position="384"/>
    </location>
</feature>
<dbReference type="SUPFAM" id="SSF51905">
    <property type="entry name" value="FAD/NAD(P)-binding domain"/>
    <property type="match status" value="1"/>
</dbReference>
<dbReference type="InterPro" id="IPR006076">
    <property type="entry name" value="FAD-dep_OxRdtase"/>
</dbReference>
<name>A0A1H9E7E1_9HYPH</name>
<evidence type="ECO:0000256" key="1">
    <source>
        <dbReference type="ARBA" id="ARBA00023002"/>
    </source>
</evidence>
<proteinExistence type="predicted"/>
<dbReference type="PANTHER" id="PTHR13847">
    <property type="entry name" value="SARCOSINE DEHYDROGENASE-RELATED"/>
    <property type="match status" value="1"/>
</dbReference>
<dbReference type="Pfam" id="PF01266">
    <property type="entry name" value="DAO"/>
    <property type="match status" value="1"/>
</dbReference>
<dbReference type="AlphaFoldDB" id="A0A1H9E7E1"/>
<dbReference type="Proteomes" id="UP000199647">
    <property type="component" value="Unassembled WGS sequence"/>
</dbReference>
<dbReference type="InterPro" id="IPR036188">
    <property type="entry name" value="FAD/NAD-bd_sf"/>
</dbReference>
<dbReference type="Gene3D" id="3.50.50.60">
    <property type="entry name" value="FAD/NAD(P)-binding domain"/>
    <property type="match status" value="1"/>
</dbReference>
<organism evidence="3 4">
    <name type="scientific">Faunimonas pinastri</name>
    <dbReference type="NCBI Taxonomy" id="1855383"/>
    <lineage>
        <taxon>Bacteria</taxon>
        <taxon>Pseudomonadati</taxon>
        <taxon>Pseudomonadota</taxon>
        <taxon>Alphaproteobacteria</taxon>
        <taxon>Hyphomicrobiales</taxon>
        <taxon>Afifellaceae</taxon>
        <taxon>Faunimonas</taxon>
    </lineage>
</organism>
<keyword evidence="1" id="KW-0560">Oxidoreductase</keyword>
<dbReference type="OrthoDB" id="9814969at2"/>
<dbReference type="EMBL" id="FOFG01000003">
    <property type="protein sequence ID" value="SEQ21674.1"/>
    <property type="molecule type" value="Genomic_DNA"/>
</dbReference>